<reference evidence="2" key="5">
    <citation type="submission" date="2025-09" db="UniProtKB">
        <authorList>
            <consortium name="Ensembl"/>
        </authorList>
    </citation>
    <scope>IDENTIFICATION</scope>
</reference>
<reference evidence="3" key="3">
    <citation type="journal article" date="2014" name="Nature">
        <title>Elephant shark genome provides unique insights into gnathostome evolution.</title>
        <authorList>
            <consortium name="International Elephant Shark Genome Sequencing Consortium"/>
            <person name="Venkatesh B."/>
            <person name="Lee A.P."/>
            <person name="Ravi V."/>
            <person name="Maurya A.K."/>
            <person name="Lian M.M."/>
            <person name="Swann J.B."/>
            <person name="Ohta Y."/>
            <person name="Flajnik M.F."/>
            <person name="Sutoh Y."/>
            <person name="Kasahara M."/>
            <person name="Hoon S."/>
            <person name="Gangu V."/>
            <person name="Roy S.W."/>
            <person name="Irimia M."/>
            <person name="Korzh V."/>
            <person name="Kondrychyn I."/>
            <person name="Lim Z.W."/>
            <person name="Tay B.H."/>
            <person name="Tohari S."/>
            <person name="Kong K.W."/>
            <person name="Ho S."/>
            <person name="Lorente-Galdos B."/>
            <person name="Quilez J."/>
            <person name="Marques-Bonet T."/>
            <person name="Raney B.J."/>
            <person name="Ingham P.W."/>
            <person name="Tay A."/>
            <person name="Hillier L.W."/>
            <person name="Minx P."/>
            <person name="Boehm T."/>
            <person name="Wilson R.K."/>
            <person name="Brenner S."/>
            <person name="Warren W.C."/>
        </authorList>
    </citation>
    <scope>NUCLEOTIDE SEQUENCE [LARGE SCALE GENOMIC DNA]</scope>
</reference>
<proteinExistence type="predicted"/>
<keyword evidence="3" id="KW-1185">Reference proteome</keyword>
<evidence type="ECO:0000313" key="3">
    <source>
        <dbReference type="Proteomes" id="UP000314986"/>
    </source>
</evidence>
<evidence type="ECO:0000256" key="1">
    <source>
        <dbReference type="SAM" id="MobiDB-lite"/>
    </source>
</evidence>
<feature type="compositionally biased region" description="Basic and acidic residues" evidence="1">
    <location>
        <begin position="21"/>
        <end position="46"/>
    </location>
</feature>
<dbReference type="Ensembl" id="ENSCMIT00000007644.1">
    <property type="protein sequence ID" value="ENSCMIP00000007420.1"/>
    <property type="gene ID" value="ENSCMIG00000004076.1"/>
</dbReference>
<sequence length="139" mass="15999">MSNANRTARSQPSNRPHRERRHQDRANGDRNHSNRHAGEGHRESRQNKPHPSRQSYSSNERLSQVPPDESYTRPSTARPPPSEHFRDPPSSSPPDYSSASQSNYPPKESSGSKCSYLCTRRGRYNLNVIIFKFSYTFEK</sequence>
<feature type="compositionally biased region" description="Low complexity" evidence="1">
    <location>
        <begin position="93"/>
        <end position="102"/>
    </location>
</feature>
<feature type="region of interest" description="Disordered" evidence="1">
    <location>
        <begin position="1"/>
        <end position="115"/>
    </location>
</feature>
<dbReference type="InParanoid" id="A0A4W3GWM8"/>
<name>A0A4W3GWM8_CALMI</name>
<feature type="compositionally biased region" description="Polar residues" evidence="1">
    <location>
        <begin position="1"/>
        <end position="14"/>
    </location>
</feature>
<evidence type="ECO:0000313" key="2">
    <source>
        <dbReference type="Ensembl" id="ENSCMIP00000007420.1"/>
    </source>
</evidence>
<reference evidence="2" key="4">
    <citation type="submission" date="2025-08" db="UniProtKB">
        <authorList>
            <consortium name="Ensembl"/>
        </authorList>
    </citation>
    <scope>IDENTIFICATION</scope>
</reference>
<feature type="compositionally biased region" description="Polar residues" evidence="1">
    <location>
        <begin position="52"/>
        <end position="62"/>
    </location>
</feature>
<dbReference type="Proteomes" id="UP000314986">
    <property type="component" value="Unassembled WGS sequence"/>
</dbReference>
<reference evidence="3" key="2">
    <citation type="journal article" date="2007" name="PLoS Biol.">
        <title>Survey sequencing and comparative analysis of the elephant shark (Callorhinchus milii) genome.</title>
        <authorList>
            <person name="Venkatesh B."/>
            <person name="Kirkness E.F."/>
            <person name="Loh Y.H."/>
            <person name="Halpern A.L."/>
            <person name="Lee A.P."/>
            <person name="Johnson J."/>
            <person name="Dandona N."/>
            <person name="Viswanathan L.D."/>
            <person name="Tay A."/>
            <person name="Venter J.C."/>
            <person name="Strausberg R.L."/>
            <person name="Brenner S."/>
        </authorList>
    </citation>
    <scope>NUCLEOTIDE SEQUENCE [LARGE SCALE GENOMIC DNA]</scope>
</reference>
<accession>A0A4W3GWM8</accession>
<organism evidence="2 3">
    <name type="scientific">Callorhinchus milii</name>
    <name type="common">Ghost shark</name>
    <dbReference type="NCBI Taxonomy" id="7868"/>
    <lineage>
        <taxon>Eukaryota</taxon>
        <taxon>Metazoa</taxon>
        <taxon>Chordata</taxon>
        <taxon>Craniata</taxon>
        <taxon>Vertebrata</taxon>
        <taxon>Chondrichthyes</taxon>
        <taxon>Holocephali</taxon>
        <taxon>Chimaeriformes</taxon>
        <taxon>Callorhinchidae</taxon>
        <taxon>Callorhinchus</taxon>
    </lineage>
</organism>
<dbReference type="AlphaFoldDB" id="A0A4W3GWM8"/>
<reference evidence="3" key="1">
    <citation type="journal article" date="2006" name="Science">
        <title>Ancient noncoding elements conserved in the human genome.</title>
        <authorList>
            <person name="Venkatesh B."/>
            <person name="Kirkness E.F."/>
            <person name="Loh Y.H."/>
            <person name="Halpern A.L."/>
            <person name="Lee A.P."/>
            <person name="Johnson J."/>
            <person name="Dandona N."/>
            <person name="Viswanathan L.D."/>
            <person name="Tay A."/>
            <person name="Venter J.C."/>
            <person name="Strausberg R.L."/>
            <person name="Brenner S."/>
        </authorList>
    </citation>
    <scope>NUCLEOTIDE SEQUENCE [LARGE SCALE GENOMIC DNA]</scope>
</reference>
<protein>
    <submittedName>
        <fullName evidence="2">Uncharacterized protein</fullName>
    </submittedName>
</protein>